<evidence type="ECO:0000256" key="1">
    <source>
        <dbReference type="SAM" id="Coils"/>
    </source>
</evidence>
<dbReference type="AlphaFoldDB" id="A0A382EQM7"/>
<reference evidence="2" key="1">
    <citation type="submission" date="2018-05" db="EMBL/GenBank/DDBJ databases">
        <authorList>
            <person name="Lanie J.A."/>
            <person name="Ng W.-L."/>
            <person name="Kazmierczak K.M."/>
            <person name="Andrzejewski T.M."/>
            <person name="Davidsen T.M."/>
            <person name="Wayne K.J."/>
            <person name="Tettelin H."/>
            <person name="Glass J.I."/>
            <person name="Rusch D."/>
            <person name="Podicherti R."/>
            <person name="Tsui H.-C.T."/>
            <person name="Winkler M.E."/>
        </authorList>
    </citation>
    <scope>NUCLEOTIDE SEQUENCE</scope>
</reference>
<keyword evidence="1" id="KW-0175">Coiled coil</keyword>
<feature type="non-terminal residue" evidence="2">
    <location>
        <position position="389"/>
    </location>
</feature>
<evidence type="ECO:0008006" key="3">
    <source>
        <dbReference type="Google" id="ProtNLM"/>
    </source>
</evidence>
<evidence type="ECO:0000313" key="2">
    <source>
        <dbReference type="EMBL" id="SVB52632.1"/>
    </source>
</evidence>
<dbReference type="InterPro" id="IPR023614">
    <property type="entry name" value="Porin_dom_sf"/>
</dbReference>
<accession>A0A382EQM7</accession>
<dbReference type="EMBL" id="UINC01045638">
    <property type="protein sequence ID" value="SVB52632.1"/>
    <property type="molecule type" value="Genomic_DNA"/>
</dbReference>
<dbReference type="Gene3D" id="2.40.160.10">
    <property type="entry name" value="Porin"/>
    <property type="match status" value="1"/>
</dbReference>
<protein>
    <recommendedName>
        <fullName evidence="3">Porin</fullName>
    </recommendedName>
</protein>
<name>A0A382EQM7_9ZZZZ</name>
<dbReference type="SUPFAM" id="SSF56935">
    <property type="entry name" value="Porins"/>
    <property type="match status" value="1"/>
</dbReference>
<proteinExistence type="predicted"/>
<feature type="coiled-coil region" evidence="1">
    <location>
        <begin position="28"/>
        <end position="55"/>
    </location>
</feature>
<organism evidence="2">
    <name type="scientific">marine metagenome</name>
    <dbReference type="NCBI Taxonomy" id="408172"/>
    <lineage>
        <taxon>unclassified sequences</taxon>
        <taxon>metagenomes</taxon>
        <taxon>ecological metagenomes</taxon>
    </lineage>
</organism>
<sequence>MSTHYNFVAVAMLIIGLLAHGQPIESQAQDDSTRISDLERQIEAITRDLEALTLGTEVVNPAQRGAFGMAPAAGKVYTINQGVSIGGYGEVLYQTYAGAKENGDPSGKAAKLDAYRGIIYVGYKFNDRILFNSEIEIEHGSTGLAGSASLEFAYLDYKLTDNFGLRAGLLLVPVGITNEVHEPPVWLGTTRPLTENKIIPTTWRESGFGIFGETEAFSYRAYLVNSLDGVGGGSSGASGFSSSGLRGGRQKGSKAVAENFSAVGRIDCTGTPGLMIGTSFYTGDQGHNRELNGRKVSIGTNIWEAHFKYQARGFDFQALTALASVTNADDLNELKGLSGSGSVGEKLSGWYAQVGYDLLWSSASEQQLLPYFRYELVNTQAEVPSGYSS</sequence>
<gene>
    <name evidence="2" type="ORF">METZ01_LOCUS205486</name>
</gene>